<keyword evidence="4" id="KW-1185">Reference proteome</keyword>
<evidence type="ECO:0000256" key="1">
    <source>
        <dbReference type="SAM" id="MobiDB-lite"/>
    </source>
</evidence>
<reference evidence="3 4" key="1">
    <citation type="submission" date="2018-10" db="EMBL/GenBank/DDBJ databases">
        <title>Genomic Encyclopedia of Archaeal and Bacterial Type Strains, Phase II (KMG-II): from individual species to whole genera.</title>
        <authorList>
            <person name="Goeker M."/>
        </authorList>
    </citation>
    <scope>NUCLEOTIDE SEQUENCE [LARGE SCALE GENOMIC DNA]</scope>
    <source>
        <strain evidence="3 4">DSM 25217</strain>
    </source>
</reference>
<dbReference type="InterPro" id="IPR000182">
    <property type="entry name" value="GNAT_dom"/>
</dbReference>
<gene>
    <name evidence="3" type="ORF">BXY39_1257</name>
</gene>
<dbReference type="SUPFAM" id="SSF55729">
    <property type="entry name" value="Acyl-CoA N-acyltransferases (Nat)"/>
    <property type="match status" value="1"/>
</dbReference>
<organism evidence="3 4">
    <name type="scientific">Eilatimonas milleporae</name>
    <dbReference type="NCBI Taxonomy" id="911205"/>
    <lineage>
        <taxon>Bacteria</taxon>
        <taxon>Pseudomonadati</taxon>
        <taxon>Pseudomonadota</taxon>
        <taxon>Alphaproteobacteria</taxon>
        <taxon>Kordiimonadales</taxon>
        <taxon>Kordiimonadaceae</taxon>
        <taxon>Eilatimonas</taxon>
    </lineage>
</organism>
<evidence type="ECO:0000313" key="4">
    <source>
        <dbReference type="Proteomes" id="UP000271227"/>
    </source>
</evidence>
<dbReference type="GO" id="GO:1990189">
    <property type="term" value="F:protein N-terminal-serine acetyltransferase activity"/>
    <property type="evidence" value="ECO:0007669"/>
    <property type="project" value="TreeGrafter"/>
</dbReference>
<dbReference type="FunFam" id="3.40.630.30:FF:000047">
    <property type="entry name" value="Acetyltransferase, GNAT family"/>
    <property type="match status" value="1"/>
</dbReference>
<accession>A0A3M0CGX4</accession>
<dbReference type="PANTHER" id="PTHR43441:SF2">
    <property type="entry name" value="FAMILY ACETYLTRANSFERASE, PUTATIVE (AFU_ORTHOLOGUE AFUA_7G00850)-RELATED"/>
    <property type="match status" value="1"/>
</dbReference>
<dbReference type="GO" id="GO:0008999">
    <property type="term" value="F:protein-N-terminal-alanine acetyltransferase activity"/>
    <property type="evidence" value="ECO:0007669"/>
    <property type="project" value="TreeGrafter"/>
</dbReference>
<dbReference type="InParanoid" id="A0A3M0CGX4"/>
<dbReference type="InterPro" id="IPR016181">
    <property type="entry name" value="Acyl_CoA_acyltransferase"/>
</dbReference>
<protein>
    <submittedName>
        <fullName evidence="3">RimJ/RimL family protein N-acetyltransferase</fullName>
    </submittedName>
</protein>
<comment type="caution">
    <text evidence="3">The sequence shown here is derived from an EMBL/GenBank/DDBJ whole genome shotgun (WGS) entry which is preliminary data.</text>
</comment>
<dbReference type="PANTHER" id="PTHR43441">
    <property type="entry name" value="RIBOSOMAL-PROTEIN-SERINE ACETYLTRANSFERASE"/>
    <property type="match status" value="1"/>
</dbReference>
<proteinExistence type="predicted"/>
<sequence length="242" mass="27083">MVDMTGMAQPASPTGPDEGTRRPVPDWRTRPFPPTAPMQGRTCRLERLDPRRHAADLWAAYSADTAGDLWTYMTYGPFAGEADFRNHLDRCASTADPLFFAILDRASGQAHGLASYLRIDPGQGAVEVGHLCYAPCLQRTVAATEAMVLMMTRAFDELGYRRYQWCCNVANEGSKAAALRLGFRFEGVSRHAAVVKGRNRDTAWFSILDHEWPAQKARFADWLHPDNFDTHGRQKQPLARPS</sequence>
<dbReference type="EMBL" id="REFR01000010">
    <property type="protein sequence ID" value="RMB08622.1"/>
    <property type="molecule type" value="Genomic_DNA"/>
</dbReference>
<keyword evidence="3" id="KW-0808">Transferase</keyword>
<dbReference type="Pfam" id="PF13302">
    <property type="entry name" value="Acetyltransf_3"/>
    <property type="match status" value="1"/>
</dbReference>
<evidence type="ECO:0000259" key="2">
    <source>
        <dbReference type="Pfam" id="PF13302"/>
    </source>
</evidence>
<dbReference type="Gene3D" id="3.40.630.30">
    <property type="match status" value="1"/>
</dbReference>
<name>A0A3M0CGX4_9PROT</name>
<dbReference type="Proteomes" id="UP000271227">
    <property type="component" value="Unassembled WGS sequence"/>
</dbReference>
<feature type="compositionally biased region" description="Basic and acidic residues" evidence="1">
    <location>
        <begin position="18"/>
        <end position="29"/>
    </location>
</feature>
<evidence type="ECO:0000313" key="3">
    <source>
        <dbReference type="EMBL" id="RMB08622.1"/>
    </source>
</evidence>
<feature type="domain" description="N-acetyltransferase" evidence="2">
    <location>
        <begin position="53"/>
        <end position="184"/>
    </location>
</feature>
<dbReference type="AlphaFoldDB" id="A0A3M0CGX4"/>
<feature type="region of interest" description="Disordered" evidence="1">
    <location>
        <begin position="1"/>
        <end position="40"/>
    </location>
</feature>
<dbReference type="InterPro" id="IPR051908">
    <property type="entry name" value="Ribosomal_N-acetyltransferase"/>
</dbReference>